<proteinExistence type="inferred from homology"/>
<evidence type="ECO:0000313" key="7">
    <source>
        <dbReference type="EMBL" id="OBZ68023.1"/>
    </source>
</evidence>
<dbReference type="OrthoDB" id="249703at2759"/>
<dbReference type="STRING" id="5627.A0A1C7LTE4"/>
<feature type="domain" description="GST N-terminal" evidence="5">
    <location>
        <begin position="1"/>
        <end position="82"/>
    </location>
</feature>
<dbReference type="FunFam" id="1.20.1050.10:FF:000004">
    <property type="entry name" value="Glutathione S-transferase F2"/>
    <property type="match status" value="1"/>
</dbReference>
<comment type="caution">
    <text evidence="7">The sequence shown here is derived from an EMBL/GenBank/DDBJ whole genome shotgun (WGS) entry which is preliminary data.</text>
</comment>
<dbReference type="CDD" id="cd03053">
    <property type="entry name" value="GST_N_Phi"/>
    <property type="match status" value="1"/>
</dbReference>
<dbReference type="PANTHER" id="PTHR43900">
    <property type="entry name" value="GLUTATHIONE S-TRANSFERASE RHO"/>
    <property type="match status" value="1"/>
</dbReference>
<dbReference type="EC" id="2.5.1.18" evidence="2"/>
<feature type="domain" description="GST C-terminal" evidence="6">
    <location>
        <begin position="91"/>
        <end position="215"/>
    </location>
</feature>
<sequence>MVLTLHGHPMSTCTQRVAVILKEKNVPFKFVVVDFEKGEHKSPSFVSIQPFGQVPYIDDDGFKLYESRAIGRYIAVKYASQGAKLLPDVADLQKWALFEQAASIELTNFEPSAHGLAWEIIFKNLFSNLETDTKAVENHKQTLAAKLDAYEVILSKSKYLAGDEITLADLFHLPYGDMFGAFGVDFLKSDKRPNVARWWKDISSRPSWESVKNGI</sequence>
<dbReference type="PANTHER" id="PTHR43900:SF3">
    <property type="entry name" value="GLUTATHIONE S-TRANSFERASE RHO"/>
    <property type="match status" value="1"/>
</dbReference>
<evidence type="ECO:0000256" key="1">
    <source>
        <dbReference type="ARBA" id="ARBA00010128"/>
    </source>
</evidence>
<dbReference type="GO" id="GO:0006749">
    <property type="term" value="P:glutathione metabolic process"/>
    <property type="evidence" value="ECO:0007669"/>
    <property type="project" value="TreeGrafter"/>
</dbReference>
<dbReference type="Pfam" id="PF00043">
    <property type="entry name" value="GST_C"/>
    <property type="match status" value="1"/>
</dbReference>
<dbReference type="GO" id="GO:0005737">
    <property type="term" value="C:cytoplasm"/>
    <property type="evidence" value="ECO:0007669"/>
    <property type="project" value="TreeGrafter"/>
</dbReference>
<dbReference type="Gene3D" id="3.40.30.10">
    <property type="entry name" value="Glutaredoxin"/>
    <property type="match status" value="1"/>
</dbReference>
<evidence type="ECO:0000256" key="4">
    <source>
        <dbReference type="ARBA" id="ARBA00047960"/>
    </source>
</evidence>
<dbReference type="Gene3D" id="1.20.1050.10">
    <property type="match status" value="1"/>
</dbReference>
<name>A0A1C7LTE4_GRIFR</name>
<dbReference type="GO" id="GO:0043295">
    <property type="term" value="F:glutathione binding"/>
    <property type="evidence" value="ECO:0007669"/>
    <property type="project" value="TreeGrafter"/>
</dbReference>
<dbReference type="SFLD" id="SFLDS00019">
    <property type="entry name" value="Glutathione_Transferase_(cytos"/>
    <property type="match status" value="1"/>
</dbReference>
<dbReference type="AlphaFoldDB" id="A0A1C7LTE4"/>
<dbReference type="InterPro" id="IPR004046">
    <property type="entry name" value="GST_C"/>
</dbReference>
<dbReference type="SFLD" id="SFLDG01154">
    <property type="entry name" value="Main.5:_Phi-like"/>
    <property type="match status" value="1"/>
</dbReference>
<dbReference type="SFLD" id="SFLDG00358">
    <property type="entry name" value="Main_(cytGST)"/>
    <property type="match status" value="1"/>
</dbReference>
<dbReference type="InterPro" id="IPR036249">
    <property type="entry name" value="Thioredoxin-like_sf"/>
</dbReference>
<dbReference type="GO" id="GO:0004364">
    <property type="term" value="F:glutathione transferase activity"/>
    <property type="evidence" value="ECO:0007669"/>
    <property type="project" value="UniProtKB-EC"/>
</dbReference>
<dbReference type="SUPFAM" id="SSF47616">
    <property type="entry name" value="GST C-terminal domain-like"/>
    <property type="match status" value="1"/>
</dbReference>
<dbReference type="OMA" id="QEANNEG"/>
<dbReference type="InterPro" id="IPR010987">
    <property type="entry name" value="Glutathione-S-Trfase_C-like"/>
</dbReference>
<comment type="similarity">
    <text evidence="1">Belongs to the GST superfamily. Phi family.</text>
</comment>
<reference evidence="7 8" key="1">
    <citation type="submission" date="2016-03" db="EMBL/GenBank/DDBJ databases">
        <title>Whole genome sequencing of Grifola frondosa 9006-11.</title>
        <authorList>
            <person name="Min B."/>
            <person name="Park H."/>
            <person name="Kim J.-G."/>
            <person name="Cho H."/>
            <person name="Oh Y.-L."/>
            <person name="Kong W.-S."/>
            <person name="Choi I.-G."/>
        </authorList>
    </citation>
    <scope>NUCLEOTIDE SEQUENCE [LARGE SCALE GENOMIC DNA]</scope>
    <source>
        <strain evidence="7 8">9006-11</strain>
    </source>
</reference>
<dbReference type="InterPro" id="IPR004045">
    <property type="entry name" value="Glutathione_S-Trfase_N"/>
</dbReference>
<dbReference type="SUPFAM" id="SSF52833">
    <property type="entry name" value="Thioredoxin-like"/>
    <property type="match status" value="1"/>
</dbReference>
<evidence type="ECO:0000259" key="5">
    <source>
        <dbReference type="PROSITE" id="PS50404"/>
    </source>
</evidence>
<dbReference type="Proteomes" id="UP000092993">
    <property type="component" value="Unassembled WGS sequence"/>
</dbReference>
<dbReference type="PROSITE" id="PS50404">
    <property type="entry name" value="GST_NTER"/>
    <property type="match status" value="1"/>
</dbReference>
<evidence type="ECO:0000256" key="2">
    <source>
        <dbReference type="ARBA" id="ARBA00012452"/>
    </source>
</evidence>
<keyword evidence="3" id="KW-0808">Transferase</keyword>
<dbReference type="InterPro" id="IPR040079">
    <property type="entry name" value="Glutathione_S-Trfase"/>
</dbReference>
<evidence type="ECO:0000259" key="6">
    <source>
        <dbReference type="PROSITE" id="PS50405"/>
    </source>
</evidence>
<dbReference type="FunFam" id="3.40.30.10:FF:000016">
    <property type="entry name" value="Glutathione S-transferase F2"/>
    <property type="match status" value="1"/>
</dbReference>
<protein>
    <recommendedName>
        <fullName evidence="2">glutathione transferase</fullName>
        <ecNumber evidence="2">2.5.1.18</ecNumber>
    </recommendedName>
</protein>
<evidence type="ECO:0000256" key="3">
    <source>
        <dbReference type="ARBA" id="ARBA00022679"/>
    </source>
</evidence>
<dbReference type="GO" id="GO:0009636">
    <property type="term" value="P:response to toxic substance"/>
    <property type="evidence" value="ECO:0007669"/>
    <property type="project" value="UniProtKB-ARBA"/>
</dbReference>
<accession>A0A1C7LTE4</accession>
<dbReference type="EMBL" id="LUGG01000022">
    <property type="protein sequence ID" value="OBZ68023.1"/>
    <property type="molecule type" value="Genomic_DNA"/>
</dbReference>
<evidence type="ECO:0000313" key="8">
    <source>
        <dbReference type="Proteomes" id="UP000092993"/>
    </source>
</evidence>
<dbReference type="PROSITE" id="PS50405">
    <property type="entry name" value="GST_CTER"/>
    <property type="match status" value="1"/>
</dbReference>
<dbReference type="InterPro" id="IPR036282">
    <property type="entry name" value="Glutathione-S-Trfase_C_sf"/>
</dbReference>
<gene>
    <name evidence="7" type="ORF">A0H81_11995</name>
</gene>
<organism evidence="7 8">
    <name type="scientific">Grifola frondosa</name>
    <name type="common">Maitake</name>
    <name type="synonym">Polyporus frondosus</name>
    <dbReference type="NCBI Taxonomy" id="5627"/>
    <lineage>
        <taxon>Eukaryota</taxon>
        <taxon>Fungi</taxon>
        <taxon>Dikarya</taxon>
        <taxon>Basidiomycota</taxon>
        <taxon>Agaricomycotina</taxon>
        <taxon>Agaricomycetes</taxon>
        <taxon>Polyporales</taxon>
        <taxon>Grifolaceae</taxon>
        <taxon>Grifola</taxon>
    </lineage>
</organism>
<comment type="catalytic activity">
    <reaction evidence="4">
        <text>RX + glutathione = an S-substituted glutathione + a halide anion + H(+)</text>
        <dbReference type="Rhea" id="RHEA:16437"/>
        <dbReference type="ChEBI" id="CHEBI:15378"/>
        <dbReference type="ChEBI" id="CHEBI:16042"/>
        <dbReference type="ChEBI" id="CHEBI:17792"/>
        <dbReference type="ChEBI" id="CHEBI:57925"/>
        <dbReference type="ChEBI" id="CHEBI:90779"/>
        <dbReference type="EC" id="2.5.1.18"/>
    </reaction>
</comment>
<dbReference type="Pfam" id="PF02798">
    <property type="entry name" value="GST_N"/>
    <property type="match status" value="1"/>
</dbReference>
<keyword evidence="8" id="KW-1185">Reference proteome</keyword>